<keyword evidence="3" id="KW-0812">Transmembrane</keyword>
<evidence type="ECO:0000256" key="1">
    <source>
        <dbReference type="ARBA" id="ARBA00004141"/>
    </source>
</evidence>
<proteinExistence type="inferred from homology"/>
<dbReference type="Proteomes" id="UP000190951">
    <property type="component" value="Chromosome"/>
</dbReference>
<comment type="subcellular location">
    <subcellularLocation>
        <location evidence="1">Membrane</location>
        <topology evidence="1">Multi-pass membrane protein</topology>
    </subcellularLocation>
</comment>
<dbReference type="PANTHER" id="PTHR30238">
    <property type="entry name" value="MEMBRANE BOUND PREDICTED REDOX MODULATOR"/>
    <property type="match status" value="1"/>
</dbReference>
<protein>
    <submittedName>
        <fullName evidence="6">Uncharacterized protein</fullName>
    </submittedName>
</protein>
<reference evidence="6 7" key="1">
    <citation type="submission" date="2022-04" db="EMBL/GenBank/DDBJ databases">
        <title>Genome sequence of C. roseum typestrain.</title>
        <authorList>
            <person name="Poehlein A."/>
            <person name="Schoch T."/>
            <person name="Duerre P."/>
            <person name="Daniel R."/>
        </authorList>
    </citation>
    <scope>NUCLEOTIDE SEQUENCE [LARGE SCALE GENOMIC DNA]</scope>
    <source>
        <strain evidence="6 7">DSM 7320</strain>
    </source>
</reference>
<evidence type="ECO:0000313" key="7">
    <source>
        <dbReference type="Proteomes" id="UP000190951"/>
    </source>
</evidence>
<dbReference type="KEGG" id="crw:CROST_028640"/>
<dbReference type="GO" id="GO:0016020">
    <property type="term" value="C:membrane"/>
    <property type="evidence" value="ECO:0007669"/>
    <property type="project" value="UniProtKB-SubCell"/>
</dbReference>
<comment type="similarity">
    <text evidence="2">Belongs to the TerC family.</text>
</comment>
<dbReference type="EMBL" id="CP096983">
    <property type="protein sequence ID" value="URZ12147.1"/>
    <property type="molecule type" value="Genomic_DNA"/>
</dbReference>
<keyword evidence="4" id="KW-1133">Transmembrane helix</keyword>
<evidence type="ECO:0000256" key="2">
    <source>
        <dbReference type="ARBA" id="ARBA00007511"/>
    </source>
</evidence>
<dbReference type="RefSeq" id="WP_077832032.1">
    <property type="nucleotide sequence ID" value="NZ_CP096983.1"/>
</dbReference>
<keyword evidence="7" id="KW-1185">Reference proteome</keyword>
<organism evidence="6 7">
    <name type="scientific">Clostridium felsineum</name>
    <dbReference type="NCBI Taxonomy" id="36839"/>
    <lineage>
        <taxon>Bacteria</taxon>
        <taxon>Bacillati</taxon>
        <taxon>Bacillota</taxon>
        <taxon>Clostridia</taxon>
        <taxon>Eubacteriales</taxon>
        <taxon>Clostridiaceae</taxon>
        <taxon>Clostridium</taxon>
    </lineage>
</organism>
<sequence length="245" mass="27565">MNFLQGLINNYAQFFSIEVLTATLTDPSNWMIIFSLVILEGLLSSDNAVVLAIMVKHLPKKQQNKALLYGIWGAYIFRFIAIGVGTYLIKIWWIKLIAAGYLLKMAYSHFAGKSQEDEVDETKALKKGFWGTVITVELMDIAFSIDSVSAAFGVSNKVWVLFLGAVLGILSMRCVAQIFVVLIDKIPELENSAYILIGIIGIKMLLNLINIEIPNTVFFIVLVAVFLVTIIFHYVKESRHRVHKF</sequence>
<dbReference type="AlphaFoldDB" id="A0A1S8L7B9"/>
<dbReference type="PANTHER" id="PTHR30238:SF6">
    <property type="entry name" value="TERC-LIKE PROTEIN"/>
    <property type="match status" value="1"/>
</dbReference>
<keyword evidence="5" id="KW-0472">Membrane</keyword>
<name>A0A1S8L7B9_9CLOT</name>
<dbReference type="NCBIfam" id="TIGR03716">
    <property type="entry name" value="R_switched_YkoY"/>
    <property type="match status" value="1"/>
</dbReference>
<gene>
    <name evidence="6" type="ORF">CROST_028640</name>
</gene>
<evidence type="ECO:0000256" key="5">
    <source>
        <dbReference type="ARBA" id="ARBA00023136"/>
    </source>
</evidence>
<dbReference type="Pfam" id="PF03741">
    <property type="entry name" value="TerC"/>
    <property type="match status" value="1"/>
</dbReference>
<evidence type="ECO:0000256" key="4">
    <source>
        <dbReference type="ARBA" id="ARBA00022989"/>
    </source>
</evidence>
<evidence type="ECO:0000313" key="6">
    <source>
        <dbReference type="EMBL" id="URZ12147.1"/>
    </source>
</evidence>
<dbReference type="InterPro" id="IPR022493">
    <property type="entry name" value="CHP03716_TM_YkoY"/>
</dbReference>
<accession>A0A1S8L7B9</accession>
<evidence type="ECO:0000256" key="3">
    <source>
        <dbReference type="ARBA" id="ARBA00022692"/>
    </source>
</evidence>
<dbReference type="InterPro" id="IPR005496">
    <property type="entry name" value="Integral_membrane_TerC"/>
</dbReference>
<dbReference type="STRING" id="84029.CROST_19560"/>